<feature type="transmembrane region" description="Helical" evidence="7">
    <location>
        <begin position="415"/>
        <end position="435"/>
    </location>
</feature>
<evidence type="ECO:0000256" key="2">
    <source>
        <dbReference type="ARBA" id="ARBA00005982"/>
    </source>
</evidence>
<evidence type="ECO:0000256" key="3">
    <source>
        <dbReference type="ARBA" id="ARBA00022692"/>
    </source>
</evidence>
<accession>A0AAV3PE87</accession>
<evidence type="ECO:0000256" key="5">
    <source>
        <dbReference type="ARBA" id="ARBA00023136"/>
    </source>
</evidence>
<comment type="similarity">
    <text evidence="6">Belongs to the major facilitator superfamily. Phosphate:H(+) symporter (TC 2.A.1.9) family.</text>
</comment>
<dbReference type="PANTHER" id="PTHR11654">
    <property type="entry name" value="OLIGOPEPTIDE TRANSPORTER-RELATED"/>
    <property type="match status" value="1"/>
</dbReference>
<dbReference type="SUPFAM" id="SSF103473">
    <property type="entry name" value="MFS general substrate transporter"/>
    <property type="match status" value="1"/>
</dbReference>
<keyword evidence="4 7" id="KW-1133">Transmembrane helix</keyword>
<dbReference type="Pfam" id="PF00854">
    <property type="entry name" value="PTR2"/>
    <property type="match status" value="1"/>
</dbReference>
<dbReference type="Proteomes" id="UP001454036">
    <property type="component" value="Unassembled WGS sequence"/>
</dbReference>
<evidence type="ECO:0000256" key="4">
    <source>
        <dbReference type="ARBA" id="ARBA00022989"/>
    </source>
</evidence>
<feature type="transmembrane region" description="Helical" evidence="7">
    <location>
        <begin position="212"/>
        <end position="231"/>
    </location>
</feature>
<dbReference type="GO" id="GO:0022857">
    <property type="term" value="F:transmembrane transporter activity"/>
    <property type="evidence" value="ECO:0007669"/>
    <property type="project" value="InterPro"/>
</dbReference>
<keyword evidence="3 7" id="KW-0812">Transmembrane</keyword>
<gene>
    <name evidence="8" type="ORF">LIER_08298</name>
</gene>
<comment type="subcellular location">
    <subcellularLocation>
        <location evidence="1">Membrane</location>
        <topology evidence="1">Multi-pass membrane protein</topology>
    </subcellularLocation>
</comment>
<feature type="transmembrane region" description="Helical" evidence="7">
    <location>
        <begin position="68"/>
        <end position="87"/>
    </location>
</feature>
<feature type="transmembrane region" description="Helical" evidence="7">
    <location>
        <begin position="138"/>
        <end position="158"/>
    </location>
</feature>
<comment type="similarity">
    <text evidence="2">Belongs to the major facilitator superfamily. Proton-dependent oligopeptide transporter (POT/PTR) (TC 2.A.17) family.</text>
</comment>
<evidence type="ECO:0000256" key="1">
    <source>
        <dbReference type="ARBA" id="ARBA00004141"/>
    </source>
</evidence>
<sequence length="594" mass="66593">MEQPLISKEIKEINEDGCNEPKYRGVKAIPFIIGNETIERLGTLGTSTNLLVYLTTVFNMNSFTATNVINIFNGTCNFATLVGAFLSDTYFGRYKTIRVATLSTFLGMLALTLTAAIPKLHPPQCKSNDGSECDGPTIGQLTFLITSFGFLVLGAGGIRPCNMTFGADQFNPNTDSGRKGLNSFFNWYYSAIIFIIILSLAAIIYVQVNVSWALGLAIPTILMFCSCVLFLSGSKMYVKIIPDHSPIKTIAQVIVVAIKKRRLVLTDEPQISLHNHIPSNSIYSRLPYTDQLRFFNKATIISPDDEINIDGSASNPWRLCSIQKVEEVKCVIKVIPIWIACVIYYIIFIQMLTYAVFQALQTDRSLTSHSKFKIPAAAYNGFSMLALTIWVPIYDRIILPKARKITKTEDGISKLQRLGFGFFLAIITMTISGLVESKRRYIALTEPTLGIEPRKGEISAMSSYWLLPQLAISGIAEGFSIIGQIEFYYKEFPENMRSFGGAFLFCGFALGAYLSSFIGSIVYMITKNSKSGNWLAEDLNKGRLDYFYYLIAILEFMNFGYFLVIAKWYKYKVVESKIMKEKKDQVNLMSDHSV</sequence>
<feature type="transmembrane region" description="Helical" evidence="7">
    <location>
        <begin position="187"/>
        <end position="206"/>
    </location>
</feature>
<keyword evidence="5 7" id="KW-0472">Membrane</keyword>
<feature type="transmembrane region" description="Helical" evidence="7">
    <location>
        <begin position="377"/>
        <end position="394"/>
    </location>
</feature>
<evidence type="ECO:0000256" key="7">
    <source>
        <dbReference type="SAM" id="Phobius"/>
    </source>
</evidence>
<organism evidence="8 9">
    <name type="scientific">Lithospermum erythrorhizon</name>
    <name type="common">Purple gromwell</name>
    <name type="synonym">Lithospermum officinale var. erythrorhizon</name>
    <dbReference type="NCBI Taxonomy" id="34254"/>
    <lineage>
        <taxon>Eukaryota</taxon>
        <taxon>Viridiplantae</taxon>
        <taxon>Streptophyta</taxon>
        <taxon>Embryophyta</taxon>
        <taxon>Tracheophyta</taxon>
        <taxon>Spermatophyta</taxon>
        <taxon>Magnoliopsida</taxon>
        <taxon>eudicotyledons</taxon>
        <taxon>Gunneridae</taxon>
        <taxon>Pentapetalae</taxon>
        <taxon>asterids</taxon>
        <taxon>lamiids</taxon>
        <taxon>Boraginales</taxon>
        <taxon>Boraginaceae</taxon>
        <taxon>Boraginoideae</taxon>
        <taxon>Lithospermeae</taxon>
        <taxon>Lithospermum</taxon>
    </lineage>
</organism>
<keyword evidence="9" id="KW-1185">Reference proteome</keyword>
<protein>
    <submittedName>
        <fullName evidence="8">Transporter</fullName>
    </submittedName>
</protein>
<dbReference type="GO" id="GO:0016020">
    <property type="term" value="C:membrane"/>
    <property type="evidence" value="ECO:0007669"/>
    <property type="project" value="UniProtKB-SubCell"/>
</dbReference>
<dbReference type="CDD" id="cd17416">
    <property type="entry name" value="MFS_NPF1_2"/>
    <property type="match status" value="1"/>
</dbReference>
<evidence type="ECO:0000313" key="8">
    <source>
        <dbReference type="EMBL" id="GAA0149016.1"/>
    </source>
</evidence>
<proteinExistence type="inferred from homology"/>
<dbReference type="InterPro" id="IPR000109">
    <property type="entry name" value="POT_fam"/>
</dbReference>
<dbReference type="InterPro" id="IPR036259">
    <property type="entry name" value="MFS_trans_sf"/>
</dbReference>
<dbReference type="EMBL" id="BAABME010001335">
    <property type="protein sequence ID" value="GAA0149016.1"/>
    <property type="molecule type" value="Genomic_DNA"/>
</dbReference>
<comment type="caution">
    <text evidence="8">The sequence shown here is derived from an EMBL/GenBank/DDBJ whole genome shotgun (WGS) entry which is preliminary data.</text>
</comment>
<name>A0AAV3PE87_LITER</name>
<feature type="transmembrane region" description="Helical" evidence="7">
    <location>
        <begin position="334"/>
        <end position="357"/>
    </location>
</feature>
<feature type="transmembrane region" description="Helical" evidence="7">
    <location>
        <begin position="470"/>
        <end position="489"/>
    </location>
</feature>
<feature type="transmembrane region" description="Helical" evidence="7">
    <location>
        <begin position="546"/>
        <end position="569"/>
    </location>
</feature>
<reference evidence="8 9" key="1">
    <citation type="submission" date="2024-01" db="EMBL/GenBank/DDBJ databases">
        <title>The complete chloroplast genome sequence of Lithospermum erythrorhizon: insights into the phylogenetic relationship among Boraginaceae species and the maternal lineages of purple gromwells.</title>
        <authorList>
            <person name="Okada T."/>
            <person name="Watanabe K."/>
        </authorList>
    </citation>
    <scope>NUCLEOTIDE SEQUENCE [LARGE SCALE GENOMIC DNA]</scope>
</reference>
<evidence type="ECO:0000313" key="9">
    <source>
        <dbReference type="Proteomes" id="UP001454036"/>
    </source>
</evidence>
<dbReference type="AlphaFoldDB" id="A0AAV3PE87"/>
<feature type="transmembrane region" description="Helical" evidence="7">
    <location>
        <begin position="501"/>
        <end position="526"/>
    </location>
</feature>
<feature type="transmembrane region" description="Helical" evidence="7">
    <location>
        <begin position="99"/>
        <end position="118"/>
    </location>
</feature>
<dbReference type="Gene3D" id="1.20.1250.20">
    <property type="entry name" value="MFS general substrate transporter like domains"/>
    <property type="match status" value="1"/>
</dbReference>
<evidence type="ECO:0000256" key="6">
    <source>
        <dbReference type="ARBA" id="ARBA00044504"/>
    </source>
</evidence>